<keyword evidence="5" id="KW-0723">Serine/threonine-protein kinase</keyword>
<dbReference type="Pfam" id="PF08263">
    <property type="entry name" value="LRRNT_2"/>
    <property type="match status" value="1"/>
</dbReference>
<dbReference type="FunFam" id="3.30.200.20:FF:000661">
    <property type="entry name" value="Serine-threonine protein kinase plant-type"/>
    <property type="match status" value="1"/>
</dbReference>
<evidence type="ECO:0000256" key="7">
    <source>
        <dbReference type="ARBA" id="ARBA00022614"/>
    </source>
</evidence>
<evidence type="ECO:0000256" key="21">
    <source>
        <dbReference type="PROSITE-ProRule" id="PRU10141"/>
    </source>
</evidence>
<accession>A0A9Q0G350</accession>
<keyword evidence="8" id="KW-0808">Transferase</keyword>
<evidence type="ECO:0000256" key="10">
    <source>
        <dbReference type="ARBA" id="ARBA00022729"/>
    </source>
</evidence>
<evidence type="ECO:0000256" key="12">
    <source>
        <dbReference type="ARBA" id="ARBA00022741"/>
    </source>
</evidence>
<proteinExistence type="inferred from homology"/>
<dbReference type="PROSITE" id="PS00107">
    <property type="entry name" value="PROTEIN_KINASE_ATP"/>
    <property type="match status" value="1"/>
</dbReference>
<comment type="catalytic activity">
    <reaction evidence="19">
        <text>L-threonyl-[protein] + ATP = O-phospho-L-threonyl-[protein] + ADP + H(+)</text>
        <dbReference type="Rhea" id="RHEA:46608"/>
        <dbReference type="Rhea" id="RHEA-COMP:11060"/>
        <dbReference type="Rhea" id="RHEA-COMP:11605"/>
        <dbReference type="ChEBI" id="CHEBI:15378"/>
        <dbReference type="ChEBI" id="CHEBI:30013"/>
        <dbReference type="ChEBI" id="CHEBI:30616"/>
        <dbReference type="ChEBI" id="CHEBI:61977"/>
        <dbReference type="ChEBI" id="CHEBI:456216"/>
        <dbReference type="EC" id="2.7.11.1"/>
    </reaction>
</comment>
<dbReference type="OrthoDB" id="676979at2759"/>
<dbReference type="PROSITE" id="PS50011">
    <property type="entry name" value="PROTEIN_KINASE_DOM"/>
    <property type="match status" value="1"/>
</dbReference>
<keyword evidence="9 22" id="KW-0812">Transmembrane</keyword>
<dbReference type="SUPFAM" id="SSF52047">
    <property type="entry name" value="RNI-like"/>
    <property type="match status" value="1"/>
</dbReference>
<keyword evidence="10 23" id="KW-0732">Signal</keyword>
<dbReference type="InterPro" id="IPR051420">
    <property type="entry name" value="Ser_Thr_Kinases_DiverseReg"/>
</dbReference>
<reference evidence="25" key="2">
    <citation type="journal article" date="2023" name="Plants (Basel)">
        <title>Annotation of the Turnera subulata (Passifloraceae) Draft Genome Reveals the S-Locus Evolved after the Divergence of Turneroideae from Passifloroideae in a Stepwise Manner.</title>
        <authorList>
            <person name="Henning P.M."/>
            <person name="Roalson E.H."/>
            <person name="Mir W."/>
            <person name="McCubbin A.G."/>
            <person name="Shore J.S."/>
        </authorList>
    </citation>
    <scope>NUCLEOTIDE SEQUENCE</scope>
    <source>
        <strain evidence="25">F60SS</strain>
    </source>
</reference>
<comment type="similarity">
    <text evidence="2">Belongs to the protein kinase superfamily. Ser/Thr protein kinase family.</text>
</comment>
<dbReference type="GO" id="GO:0004674">
    <property type="term" value="F:protein serine/threonine kinase activity"/>
    <property type="evidence" value="ECO:0007669"/>
    <property type="project" value="UniProtKB-KW"/>
</dbReference>
<keyword evidence="18" id="KW-0325">Glycoprotein</keyword>
<keyword evidence="11" id="KW-0677">Repeat</keyword>
<dbReference type="EMBL" id="JAKUCV010002887">
    <property type="protein sequence ID" value="KAJ4841086.1"/>
    <property type="molecule type" value="Genomic_DNA"/>
</dbReference>
<evidence type="ECO:0000256" key="23">
    <source>
        <dbReference type="SAM" id="SignalP"/>
    </source>
</evidence>
<evidence type="ECO:0000256" key="8">
    <source>
        <dbReference type="ARBA" id="ARBA00022679"/>
    </source>
</evidence>
<evidence type="ECO:0000256" key="1">
    <source>
        <dbReference type="ARBA" id="ARBA00004162"/>
    </source>
</evidence>
<feature type="transmembrane region" description="Helical" evidence="22">
    <location>
        <begin position="654"/>
        <end position="678"/>
    </location>
</feature>
<dbReference type="FunFam" id="1.10.510.10:FF:000358">
    <property type="entry name" value="Putative leucine-rich repeat receptor-like serine/threonine-protein kinase"/>
    <property type="match status" value="1"/>
</dbReference>
<dbReference type="InterPro" id="IPR008271">
    <property type="entry name" value="Ser/Thr_kinase_AS"/>
</dbReference>
<dbReference type="InterPro" id="IPR032675">
    <property type="entry name" value="LRR_dom_sf"/>
</dbReference>
<evidence type="ECO:0000256" key="20">
    <source>
        <dbReference type="ARBA" id="ARBA00048679"/>
    </source>
</evidence>
<evidence type="ECO:0000256" key="11">
    <source>
        <dbReference type="ARBA" id="ARBA00022737"/>
    </source>
</evidence>
<dbReference type="InterPro" id="IPR003591">
    <property type="entry name" value="Leu-rich_rpt_typical-subtyp"/>
</dbReference>
<dbReference type="Pfam" id="PF00560">
    <property type="entry name" value="LRR_1"/>
    <property type="match status" value="5"/>
</dbReference>
<dbReference type="PANTHER" id="PTHR48005">
    <property type="entry name" value="LEUCINE RICH REPEAT KINASE 2"/>
    <property type="match status" value="1"/>
</dbReference>
<evidence type="ECO:0000256" key="9">
    <source>
        <dbReference type="ARBA" id="ARBA00022692"/>
    </source>
</evidence>
<dbReference type="CDD" id="cd14066">
    <property type="entry name" value="STKc_IRAK"/>
    <property type="match status" value="1"/>
</dbReference>
<dbReference type="SUPFAM" id="SSF56112">
    <property type="entry name" value="Protein kinase-like (PK-like)"/>
    <property type="match status" value="1"/>
</dbReference>
<dbReference type="InterPro" id="IPR001245">
    <property type="entry name" value="Ser-Thr/Tyr_kinase_cat_dom"/>
</dbReference>
<dbReference type="GO" id="GO:0005524">
    <property type="term" value="F:ATP binding"/>
    <property type="evidence" value="ECO:0007669"/>
    <property type="project" value="UniProtKB-UniRule"/>
</dbReference>
<reference evidence="25" key="1">
    <citation type="submission" date="2022-02" db="EMBL/GenBank/DDBJ databases">
        <authorList>
            <person name="Henning P.M."/>
            <person name="McCubbin A.G."/>
            <person name="Shore J.S."/>
        </authorList>
    </citation>
    <scope>NUCLEOTIDE SEQUENCE</scope>
    <source>
        <strain evidence="25">F60SS</strain>
        <tissue evidence="25">Leaves</tissue>
    </source>
</reference>
<keyword evidence="15 22" id="KW-1133">Transmembrane helix</keyword>
<dbReference type="SMART" id="SM00220">
    <property type="entry name" value="S_TKc"/>
    <property type="match status" value="1"/>
</dbReference>
<keyword evidence="7" id="KW-0433">Leucine-rich repeat</keyword>
<keyword evidence="4" id="KW-1003">Cell membrane</keyword>
<name>A0A9Q0G350_9ROSI</name>
<organism evidence="25 26">
    <name type="scientific">Turnera subulata</name>
    <dbReference type="NCBI Taxonomy" id="218843"/>
    <lineage>
        <taxon>Eukaryota</taxon>
        <taxon>Viridiplantae</taxon>
        <taxon>Streptophyta</taxon>
        <taxon>Embryophyta</taxon>
        <taxon>Tracheophyta</taxon>
        <taxon>Spermatophyta</taxon>
        <taxon>Magnoliopsida</taxon>
        <taxon>eudicotyledons</taxon>
        <taxon>Gunneridae</taxon>
        <taxon>Pentapetalae</taxon>
        <taxon>rosids</taxon>
        <taxon>fabids</taxon>
        <taxon>Malpighiales</taxon>
        <taxon>Passifloraceae</taxon>
        <taxon>Turnera</taxon>
    </lineage>
</organism>
<dbReference type="SMART" id="SM00369">
    <property type="entry name" value="LRR_TYP"/>
    <property type="match status" value="6"/>
</dbReference>
<dbReference type="Gene3D" id="3.80.10.10">
    <property type="entry name" value="Ribonuclease Inhibitor"/>
    <property type="match status" value="3"/>
</dbReference>
<dbReference type="AlphaFoldDB" id="A0A9Q0G350"/>
<evidence type="ECO:0000256" key="14">
    <source>
        <dbReference type="ARBA" id="ARBA00022840"/>
    </source>
</evidence>
<keyword evidence="16 22" id="KW-0472">Membrane</keyword>
<dbReference type="InterPro" id="IPR017441">
    <property type="entry name" value="Protein_kinase_ATP_BS"/>
</dbReference>
<evidence type="ECO:0000256" key="17">
    <source>
        <dbReference type="ARBA" id="ARBA00023170"/>
    </source>
</evidence>
<evidence type="ECO:0000256" key="22">
    <source>
        <dbReference type="SAM" id="Phobius"/>
    </source>
</evidence>
<evidence type="ECO:0000256" key="16">
    <source>
        <dbReference type="ARBA" id="ARBA00023136"/>
    </source>
</evidence>
<comment type="subcellular location">
    <subcellularLocation>
        <location evidence="1">Cell membrane</location>
        <topology evidence="1">Single-pass membrane protein</topology>
    </subcellularLocation>
</comment>
<evidence type="ECO:0000313" key="25">
    <source>
        <dbReference type="EMBL" id="KAJ4841086.1"/>
    </source>
</evidence>
<evidence type="ECO:0000256" key="6">
    <source>
        <dbReference type="ARBA" id="ARBA00022553"/>
    </source>
</evidence>
<dbReference type="FunFam" id="3.80.10.10:FF:000095">
    <property type="entry name" value="LRR receptor-like serine/threonine-protein kinase GSO1"/>
    <property type="match status" value="1"/>
</dbReference>
<dbReference type="SUPFAM" id="SSF52058">
    <property type="entry name" value="L domain-like"/>
    <property type="match status" value="1"/>
</dbReference>
<keyword evidence="14 21" id="KW-0067">ATP-binding</keyword>
<feature type="chain" id="PRO_5040464310" description="non-specific serine/threonine protein kinase" evidence="23">
    <location>
        <begin position="24"/>
        <end position="1002"/>
    </location>
</feature>
<dbReference type="InterPro" id="IPR001611">
    <property type="entry name" value="Leu-rich_rpt"/>
</dbReference>
<evidence type="ECO:0000256" key="2">
    <source>
        <dbReference type="ARBA" id="ARBA00008684"/>
    </source>
</evidence>
<dbReference type="Proteomes" id="UP001141552">
    <property type="component" value="Unassembled WGS sequence"/>
</dbReference>
<evidence type="ECO:0000313" key="26">
    <source>
        <dbReference type="Proteomes" id="UP001141552"/>
    </source>
</evidence>
<feature type="binding site" evidence="21">
    <location>
        <position position="742"/>
    </location>
    <ligand>
        <name>ATP</name>
        <dbReference type="ChEBI" id="CHEBI:30616"/>
    </ligand>
</feature>
<dbReference type="InterPro" id="IPR000719">
    <property type="entry name" value="Prot_kinase_dom"/>
</dbReference>
<dbReference type="EC" id="2.7.11.1" evidence="3"/>
<dbReference type="Gene3D" id="3.30.200.20">
    <property type="entry name" value="Phosphorylase Kinase, domain 1"/>
    <property type="match status" value="1"/>
</dbReference>
<evidence type="ECO:0000256" key="18">
    <source>
        <dbReference type="ARBA" id="ARBA00023180"/>
    </source>
</evidence>
<dbReference type="PANTHER" id="PTHR48005:SF57">
    <property type="entry name" value="RECEPTOR KINASE-LIKE PROTEIN XA21"/>
    <property type="match status" value="1"/>
</dbReference>
<feature type="signal peptide" evidence="23">
    <location>
        <begin position="1"/>
        <end position="23"/>
    </location>
</feature>
<evidence type="ECO:0000256" key="15">
    <source>
        <dbReference type="ARBA" id="ARBA00022989"/>
    </source>
</evidence>
<dbReference type="Pfam" id="PF13855">
    <property type="entry name" value="LRR_8"/>
    <property type="match status" value="1"/>
</dbReference>
<dbReference type="InterPro" id="IPR011009">
    <property type="entry name" value="Kinase-like_dom_sf"/>
</dbReference>
<dbReference type="FunFam" id="3.80.10.10:FF:000317">
    <property type="entry name" value="Inactive leucine-rich repeat receptor-like protein kinase"/>
    <property type="match status" value="1"/>
</dbReference>
<feature type="domain" description="Protein kinase" evidence="24">
    <location>
        <begin position="714"/>
        <end position="994"/>
    </location>
</feature>
<dbReference type="GO" id="GO:0005886">
    <property type="term" value="C:plasma membrane"/>
    <property type="evidence" value="ECO:0007669"/>
    <property type="project" value="UniProtKB-SubCell"/>
</dbReference>
<evidence type="ECO:0000256" key="4">
    <source>
        <dbReference type="ARBA" id="ARBA00022475"/>
    </source>
</evidence>
<evidence type="ECO:0000256" key="13">
    <source>
        <dbReference type="ARBA" id="ARBA00022777"/>
    </source>
</evidence>
<comment type="caution">
    <text evidence="25">The sequence shown here is derived from an EMBL/GenBank/DDBJ whole genome shotgun (WGS) entry which is preliminary data.</text>
</comment>
<dbReference type="Pfam" id="PF07714">
    <property type="entry name" value="PK_Tyr_Ser-Thr"/>
    <property type="match status" value="1"/>
</dbReference>
<keyword evidence="17" id="KW-0675">Receptor</keyword>
<dbReference type="InterPro" id="IPR013210">
    <property type="entry name" value="LRR_N_plant-typ"/>
</dbReference>
<keyword evidence="6" id="KW-0597">Phosphoprotein</keyword>
<comment type="catalytic activity">
    <reaction evidence="20">
        <text>L-seryl-[protein] + ATP = O-phospho-L-seryl-[protein] + ADP + H(+)</text>
        <dbReference type="Rhea" id="RHEA:17989"/>
        <dbReference type="Rhea" id="RHEA-COMP:9863"/>
        <dbReference type="Rhea" id="RHEA-COMP:11604"/>
        <dbReference type="ChEBI" id="CHEBI:15378"/>
        <dbReference type="ChEBI" id="CHEBI:29999"/>
        <dbReference type="ChEBI" id="CHEBI:30616"/>
        <dbReference type="ChEBI" id="CHEBI:83421"/>
        <dbReference type="ChEBI" id="CHEBI:456216"/>
        <dbReference type="EC" id="2.7.11.1"/>
    </reaction>
</comment>
<keyword evidence="12 21" id="KW-0547">Nucleotide-binding</keyword>
<keyword evidence="26" id="KW-1185">Reference proteome</keyword>
<evidence type="ECO:0000256" key="3">
    <source>
        <dbReference type="ARBA" id="ARBA00012513"/>
    </source>
</evidence>
<evidence type="ECO:0000259" key="24">
    <source>
        <dbReference type="PROSITE" id="PS50011"/>
    </source>
</evidence>
<sequence length="1002" mass="111517">MGRIHMLVFVCMQFIFLASKCTSTPTRNNNTDQEALLALKAAITYDPQNFLTSNWTTDTSFCNWAGITCSNGSERVTELNISGMGLVGTIPPHLGNLSFLWLVDFRSNQFHGYIPPELANLRRMKYLLFSSNNFTGKYTLLKSVPEELIFQGTIPYGIFNMSSLIAIGFVYNTVYGTLPENICDNLPNLVELLLSKNQLSGRIPSGIWKCRKLQALALSYNHFEGAIPEEVGLLPMLRKLFLGVNNLTGQLPQSIFNMTSIQNIDFSYNSLSVQHLMLQYNNLTGQIPASLFNISTLLEISLDRNQLSGDLPTTIGNSRDLQVLYLQENFLSNDPSSPELDFFTSLANCRALKQLYLSDNFFSGILPQSIGNLTTNLTDVVMDNNKLVGNIPSELGNLTGLILLSLRGNNLSGAIPATVASMRNLQKLDLFSNKLSGFIPSDLCYARRLSELILRENKLSGALPDCIGRLTSLRLLVLDGNDLRSPIPLSLWGLKDLITLMMSFNSFNGSLAPQVGGMAALVQLDLAGNHFSGDIPSTLGQLKVLQSAYLWRNRFQGVIPESLGDVKGLINLDLAENNLFGIIPKSLEELELLSYFNVSFNKLEGEIPSGGSFINFTVRSFMSNKALCGPPRLQVPPCSSNDNSHRHSKATKSILLRFVLPAASATLVLVVAAFIFVLKIYQRRQIIIPSEEALPLANHRRISYLDLMRATNKLHESNLLGKGSFGSVYQGILQDGQNIAVKVFDLQLQGAFRSFDTECEILRNIRHRNLAKIICSCSNPDFKALVLQYMPNGSLEKWLYSHNYCLTIIQRLNIMLDVASALEYLHHGNPTCVVHCDLKPSNILLDDDMVAHVCDFGIGKLFGESEVTIQTKTLATVGYMAPEYGLDGVVSTKIDVYSFGILLMEIFTRRKPTDEMFDEGMSLRRWVDDSLPSSIVSIMDNNMLNTENGHPVNEENCLGSIMELALQCTHEFPEERINMIEISARLKKIRMVSLGNRRTPQR</sequence>
<dbReference type="PROSITE" id="PS00108">
    <property type="entry name" value="PROTEIN_KINASE_ST"/>
    <property type="match status" value="1"/>
</dbReference>
<evidence type="ECO:0000256" key="5">
    <source>
        <dbReference type="ARBA" id="ARBA00022527"/>
    </source>
</evidence>
<evidence type="ECO:0000256" key="19">
    <source>
        <dbReference type="ARBA" id="ARBA00047899"/>
    </source>
</evidence>
<gene>
    <name evidence="25" type="ORF">Tsubulata_030205</name>
</gene>
<dbReference type="Gene3D" id="1.10.510.10">
    <property type="entry name" value="Transferase(Phosphotransferase) domain 1"/>
    <property type="match status" value="1"/>
</dbReference>
<keyword evidence="13" id="KW-0418">Kinase</keyword>
<protein>
    <recommendedName>
        <fullName evidence="3">non-specific serine/threonine protein kinase</fullName>
        <ecNumber evidence="3">2.7.11.1</ecNumber>
    </recommendedName>
</protein>